<reference evidence="4 5" key="1">
    <citation type="submission" date="2018-10" db="EMBL/GenBank/DDBJ databases">
        <title>Butyricimonas faecalis sp. nov., isolated from human faeces and emended description of the genus Butyricimonas.</title>
        <authorList>
            <person name="Le Roy T."/>
            <person name="Van der Smissen P."/>
            <person name="Paquot A."/>
            <person name="Delzenne N."/>
            <person name="Muccioli G."/>
            <person name="Collet J.-F."/>
            <person name="Cani P.D."/>
        </authorList>
    </citation>
    <scope>NUCLEOTIDE SEQUENCE [LARGE SCALE GENOMIC DNA]</scope>
    <source>
        <strain evidence="4 5">H184</strain>
    </source>
</reference>
<evidence type="ECO:0000256" key="2">
    <source>
        <dbReference type="ARBA" id="ARBA00023002"/>
    </source>
</evidence>
<organism evidence="4 5">
    <name type="scientific">Butyricimonas faecalis</name>
    <dbReference type="NCBI Taxonomy" id="2093856"/>
    <lineage>
        <taxon>Bacteria</taxon>
        <taxon>Pseudomonadati</taxon>
        <taxon>Bacteroidota</taxon>
        <taxon>Bacteroidia</taxon>
        <taxon>Bacteroidales</taxon>
        <taxon>Odoribacteraceae</taxon>
        <taxon>Butyricimonas</taxon>
    </lineage>
</organism>
<evidence type="ECO:0000313" key="4">
    <source>
        <dbReference type="EMBL" id="AZS31700.1"/>
    </source>
</evidence>
<proteinExistence type="predicted"/>
<dbReference type="GO" id="GO:0016491">
    <property type="term" value="F:oxidoreductase activity"/>
    <property type="evidence" value="ECO:0007669"/>
    <property type="project" value="UniProtKB-KW"/>
</dbReference>
<dbReference type="PANTHER" id="PTHR30004:SF6">
    <property type="entry name" value="D-THREONATE 4-PHOSPHATE DEHYDROGENASE"/>
    <property type="match status" value="1"/>
</dbReference>
<dbReference type="KEGG" id="buy:D8S85_20525"/>
<protein>
    <submittedName>
        <fullName evidence="4">4-hydroxythreonine-4-phosphate dehydrogenase PdxA</fullName>
    </submittedName>
</protein>
<dbReference type="Gene3D" id="3.40.718.10">
    <property type="entry name" value="Isopropylmalate Dehydrogenase"/>
    <property type="match status" value="1"/>
</dbReference>
<dbReference type="SUPFAM" id="SSF53659">
    <property type="entry name" value="Isocitrate/Isopropylmalate dehydrogenase-like"/>
    <property type="match status" value="1"/>
</dbReference>
<dbReference type="RefSeq" id="WP_106624121.1">
    <property type="nucleotide sequence ID" value="NZ_CP032819.1"/>
</dbReference>
<dbReference type="AlphaFoldDB" id="A0A3Q9IR21"/>
<dbReference type="Proteomes" id="UP000270673">
    <property type="component" value="Chromosome"/>
</dbReference>
<evidence type="ECO:0000256" key="1">
    <source>
        <dbReference type="ARBA" id="ARBA00022723"/>
    </source>
</evidence>
<keyword evidence="5" id="KW-1185">Reference proteome</keyword>
<name>A0A3Q9IR21_9BACT</name>
<keyword evidence="2" id="KW-0560">Oxidoreductase</keyword>
<keyword evidence="1" id="KW-0479">Metal-binding</keyword>
<dbReference type="OrthoDB" id="9801783at2"/>
<dbReference type="GO" id="GO:0046872">
    <property type="term" value="F:metal ion binding"/>
    <property type="evidence" value="ECO:0007669"/>
    <property type="project" value="UniProtKB-KW"/>
</dbReference>
<dbReference type="EMBL" id="CP032819">
    <property type="protein sequence ID" value="AZS31700.1"/>
    <property type="molecule type" value="Genomic_DNA"/>
</dbReference>
<evidence type="ECO:0000313" key="5">
    <source>
        <dbReference type="Proteomes" id="UP000270673"/>
    </source>
</evidence>
<accession>A0A3Q9IR21</accession>
<gene>
    <name evidence="4" type="ORF">D8S85_20525</name>
</gene>
<keyword evidence="3" id="KW-0520">NAD</keyword>
<dbReference type="Pfam" id="PF04166">
    <property type="entry name" value="PdxA"/>
    <property type="match status" value="1"/>
</dbReference>
<sequence length="366" mass="41000">MENRLNVGITHGDVNGISYELIIKLLAENRICELCVPILYGSPKVAAYYRKVLNIENFSLNTIREPGEANGKRSNIINCVDDNVKVDLGKETPESDQAAMIALKYGLDQLDRNEIDVLMLAPHGPNTFFTEEAGSLMEYLGKRYNTTDIMSILVGEKIKMGFVTEQVKLRDVPHQITQKNIFKKLTLLDDTLRQDFTILKPKIAVLGLNPQVNCGQNGDEEVNVIIPAIERAREEGIMAIGPFSAERFFSERMYEKFDAVLAMYYDQGVVAFKSVDEEGAACYVAGLPVICSMSLTDPHYDIVGQNMGDEQGLRNALYLAMDVCVHREQNIELQKNPLPHYDIAANSNESDLNVEQIEGVKEELED</sequence>
<dbReference type="PANTHER" id="PTHR30004">
    <property type="entry name" value="4-HYDROXYTHREONINE-4-PHOSPHATE DEHYDROGENASE"/>
    <property type="match status" value="1"/>
</dbReference>
<evidence type="ECO:0000256" key="3">
    <source>
        <dbReference type="ARBA" id="ARBA00023027"/>
    </source>
</evidence>
<dbReference type="GO" id="GO:0051287">
    <property type="term" value="F:NAD binding"/>
    <property type="evidence" value="ECO:0007669"/>
    <property type="project" value="InterPro"/>
</dbReference>
<dbReference type="InterPro" id="IPR005255">
    <property type="entry name" value="PdxA_fam"/>
</dbReference>